<sequence length="188" mass="20881">MHGSHKRHYRTPSPNEHTTYSNKMIRSVATKISKLPIQRTGWLRREVLPCSSKATDSREHGAMSTSGNRIAKRPYASTTLAFKTVSITYVEPDGTSKTVDAEVGDDLMTVAHDNDIELEGACGGELACSTCHLIFDLDIYDTLPEKEDEEDDMLDLAFEVTETSRLGCQIPVQENFDGIKVQIPDDGF</sequence>
<dbReference type="PANTHER" id="PTHR23426">
    <property type="entry name" value="FERREDOXIN/ADRENODOXIN"/>
    <property type="match status" value="1"/>
</dbReference>
<evidence type="ECO:0000313" key="7">
    <source>
        <dbReference type="EMBL" id="CAE0730110.1"/>
    </source>
</evidence>
<protein>
    <recommendedName>
        <fullName evidence="6">2Fe-2S ferredoxin-type domain-containing protein</fullName>
    </recommendedName>
</protein>
<keyword evidence="3" id="KW-0408">Iron</keyword>
<dbReference type="GO" id="GO:0051537">
    <property type="term" value="F:2 iron, 2 sulfur cluster binding"/>
    <property type="evidence" value="ECO:0007669"/>
    <property type="project" value="UniProtKB-KW"/>
</dbReference>
<feature type="compositionally biased region" description="Basic residues" evidence="5">
    <location>
        <begin position="1"/>
        <end position="10"/>
    </location>
</feature>
<dbReference type="Pfam" id="PF00111">
    <property type="entry name" value="Fer2"/>
    <property type="match status" value="1"/>
</dbReference>
<accession>A0A7S4AXB9</accession>
<dbReference type="EMBL" id="HBIX01035020">
    <property type="protein sequence ID" value="CAE0730110.1"/>
    <property type="molecule type" value="Transcribed_RNA"/>
</dbReference>
<proteinExistence type="predicted"/>
<keyword evidence="4" id="KW-0411">Iron-sulfur</keyword>
<gene>
    <name evidence="7" type="ORF">PAUS00366_LOCUS22896</name>
</gene>
<dbReference type="InterPro" id="IPR001041">
    <property type="entry name" value="2Fe-2S_ferredoxin-type"/>
</dbReference>
<name>A0A7S4AXB9_9STRA</name>
<evidence type="ECO:0000256" key="2">
    <source>
        <dbReference type="ARBA" id="ARBA00022723"/>
    </source>
</evidence>
<dbReference type="GO" id="GO:0005739">
    <property type="term" value="C:mitochondrion"/>
    <property type="evidence" value="ECO:0007669"/>
    <property type="project" value="TreeGrafter"/>
</dbReference>
<dbReference type="GO" id="GO:0046872">
    <property type="term" value="F:metal ion binding"/>
    <property type="evidence" value="ECO:0007669"/>
    <property type="project" value="UniProtKB-KW"/>
</dbReference>
<dbReference type="Gene3D" id="3.10.20.30">
    <property type="match status" value="1"/>
</dbReference>
<dbReference type="InterPro" id="IPR036010">
    <property type="entry name" value="2Fe-2S_ferredoxin-like_sf"/>
</dbReference>
<keyword evidence="1" id="KW-0001">2Fe-2S</keyword>
<dbReference type="GO" id="GO:0140647">
    <property type="term" value="P:P450-containing electron transport chain"/>
    <property type="evidence" value="ECO:0007669"/>
    <property type="project" value="InterPro"/>
</dbReference>
<reference evidence="7" key="1">
    <citation type="submission" date="2021-01" db="EMBL/GenBank/DDBJ databases">
        <authorList>
            <person name="Corre E."/>
            <person name="Pelletier E."/>
            <person name="Niang G."/>
            <person name="Scheremetjew M."/>
            <person name="Finn R."/>
            <person name="Kale V."/>
            <person name="Holt S."/>
            <person name="Cochrane G."/>
            <person name="Meng A."/>
            <person name="Brown T."/>
            <person name="Cohen L."/>
        </authorList>
    </citation>
    <scope>NUCLEOTIDE SEQUENCE</scope>
    <source>
        <strain evidence="7">10249 10 AB</strain>
    </source>
</reference>
<dbReference type="GO" id="GO:0009055">
    <property type="term" value="F:electron transfer activity"/>
    <property type="evidence" value="ECO:0007669"/>
    <property type="project" value="TreeGrafter"/>
</dbReference>
<keyword evidence="2" id="KW-0479">Metal-binding</keyword>
<evidence type="ECO:0000256" key="4">
    <source>
        <dbReference type="ARBA" id="ARBA00023014"/>
    </source>
</evidence>
<feature type="domain" description="2Fe-2S ferredoxin-type" evidence="6">
    <location>
        <begin position="85"/>
        <end position="187"/>
    </location>
</feature>
<dbReference type="AlphaFoldDB" id="A0A7S4AXB9"/>
<evidence type="ECO:0000256" key="1">
    <source>
        <dbReference type="ARBA" id="ARBA00022714"/>
    </source>
</evidence>
<dbReference type="PRINTS" id="PR00355">
    <property type="entry name" value="ADRENODOXIN"/>
</dbReference>
<dbReference type="PANTHER" id="PTHR23426:SF67">
    <property type="entry name" value="2FE-2S FERREDOXIN-TYPE DOMAIN-CONTAINING PROTEIN"/>
    <property type="match status" value="1"/>
</dbReference>
<dbReference type="CDD" id="cd00207">
    <property type="entry name" value="fer2"/>
    <property type="match status" value="1"/>
</dbReference>
<dbReference type="PROSITE" id="PS51085">
    <property type="entry name" value="2FE2S_FER_2"/>
    <property type="match status" value="1"/>
</dbReference>
<organism evidence="7">
    <name type="scientific">Pseudo-nitzschia australis</name>
    <dbReference type="NCBI Taxonomy" id="44445"/>
    <lineage>
        <taxon>Eukaryota</taxon>
        <taxon>Sar</taxon>
        <taxon>Stramenopiles</taxon>
        <taxon>Ochrophyta</taxon>
        <taxon>Bacillariophyta</taxon>
        <taxon>Bacillariophyceae</taxon>
        <taxon>Bacillariophycidae</taxon>
        <taxon>Bacillariales</taxon>
        <taxon>Bacillariaceae</taxon>
        <taxon>Pseudo-nitzschia</taxon>
    </lineage>
</organism>
<evidence type="ECO:0000256" key="5">
    <source>
        <dbReference type="SAM" id="MobiDB-lite"/>
    </source>
</evidence>
<feature type="region of interest" description="Disordered" evidence="5">
    <location>
        <begin position="1"/>
        <end position="22"/>
    </location>
</feature>
<evidence type="ECO:0000259" key="6">
    <source>
        <dbReference type="PROSITE" id="PS51085"/>
    </source>
</evidence>
<dbReference type="InterPro" id="IPR001055">
    <property type="entry name" value="Adrenodoxin-like"/>
</dbReference>
<dbReference type="SUPFAM" id="SSF54292">
    <property type="entry name" value="2Fe-2S ferredoxin-like"/>
    <property type="match status" value="1"/>
</dbReference>
<evidence type="ECO:0000256" key="3">
    <source>
        <dbReference type="ARBA" id="ARBA00023004"/>
    </source>
</evidence>
<dbReference type="InterPro" id="IPR012675">
    <property type="entry name" value="Beta-grasp_dom_sf"/>
</dbReference>
<feature type="compositionally biased region" description="Polar residues" evidence="5">
    <location>
        <begin position="12"/>
        <end position="22"/>
    </location>
</feature>